<dbReference type="PANTHER" id="PTHR46419:SF2">
    <property type="entry name" value="ADP-RIBOSYLATION FACTOR GTPASE-ACTIVATING PROTEIN AGD5"/>
    <property type="match status" value="1"/>
</dbReference>
<dbReference type="PRINTS" id="PR00405">
    <property type="entry name" value="REVINTRACTNG"/>
</dbReference>
<keyword evidence="1" id="KW-0862">Zinc</keyword>
<dbReference type="GO" id="GO:0005096">
    <property type="term" value="F:GTPase activator activity"/>
    <property type="evidence" value="ECO:0007669"/>
    <property type="project" value="InterPro"/>
</dbReference>
<dbReference type="InterPro" id="IPR037278">
    <property type="entry name" value="ARFGAP/RecO"/>
</dbReference>
<dbReference type="Gene3D" id="1.10.220.150">
    <property type="entry name" value="Arf GTPase activating protein"/>
    <property type="match status" value="1"/>
</dbReference>
<evidence type="ECO:0000313" key="4">
    <source>
        <dbReference type="Proteomes" id="UP001386955"/>
    </source>
</evidence>
<protein>
    <recommendedName>
        <fullName evidence="2">Arf-GAP domain-containing protein</fullName>
    </recommendedName>
</protein>
<evidence type="ECO:0000256" key="1">
    <source>
        <dbReference type="PROSITE-ProRule" id="PRU00288"/>
    </source>
</evidence>
<dbReference type="PANTHER" id="PTHR46419">
    <property type="entry name" value="ADP-RIBOSYLATION FACTOR GTPASE-ACTIVATING PROTEIN AGD5"/>
    <property type="match status" value="1"/>
</dbReference>
<proteinExistence type="predicted"/>
<dbReference type="Pfam" id="PF01412">
    <property type="entry name" value="ArfGap"/>
    <property type="match status" value="1"/>
</dbReference>
<dbReference type="InterPro" id="IPR044520">
    <property type="entry name" value="ARF_GAP_AGD5/15"/>
</dbReference>
<dbReference type="GO" id="GO:0008270">
    <property type="term" value="F:zinc ion binding"/>
    <property type="evidence" value="ECO:0007669"/>
    <property type="project" value="UniProtKB-KW"/>
</dbReference>
<name>A0AAN9SHQ2_PSOTE</name>
<dbReference type="InterPro" id="IPR038508">
    <property type="entry name" value="ArfGAP_dom_sf"/>
</dbReference>
<comment type="caution">
    <text evidence="3">The sequence shown here is derived from an EMBL/GenBank/DDBJ whole genome shotgun (WGS) entry which is preliminary data.</text>
</comment>
<dbReference type="AlphaFoldDB" id="A0AAN9SHQ2"/>
<reference evidence="3 4" key="1">
    <citation type="submission" date="2024-01" db="EMBL/GenBank/DDBJ databases">
        <title>The genomes of 5 underutilized Papilionoideae crops provide insights into root nodulation and disease resistanc.</title>
        <authorList>
            <person name="Jiang F."/>
        </authorList>
    </citation>
    <scope>NUCLEOTIDE SEQUENCE [LARGE SCALE GENOMIC DNA]</scope>
    <source>
        <strain evidence="3">DUOXIRENSHENG_FW03</strain>
        <tissue evidence="3">Leaves</tissue>
    </source>
</reference>
<dbReference type="SUPFAM" id="SSF57863">
    <property type="entry name" value="ArfGap/RecO-like zinc finger"/>
    <property type="match status" value="1"/>
</dbReference>
<dbReference type="PROSITE" id="PS50115">
    <property type="entry name" value="ARFGAP"/>
    <property type="match status" value="1"/>
</dbReference>
<keyword evidence="1" id="KW-0863">Zinc-finger</keyword>
<dbReference type="Proteomes" id="UP001386955">
    <property type="component" value="Unassembled WGS sequence"/>
</dbReference>
<sequence>MSDPTEDAAYIEKLYEYGEQLNNAKDKSRVWNSLRNSGAPRWASVNLGILICLQCSGIHRSLGVHISKNTKDGLQPASKSVEIIFNSNESPTAEHGPKSAAIQKNRRLFLEESILVKHMTQIRLPIMRSHECGYFHKGVEIGPKVEICHVIRY</sequence>
<dbReference type="InterPro" id="IPR001164">
    <property type="entry name" value="ArfGAP_dom"/>
</dbReference>
<gene>
    <name evidence="3" type="ORF">VNO78_16333</name>
</gene>
<keyword evidence="1" id="KW-0479">Metal-binding</keyword>
<accession>A0AAN9SHQ2</accession>
<feature type="domain" description="Arf-GAP" evidence="2">
    <location>
        <begin position="40"/>
        <end position="83"/>
    </location>
</feature>
<organism evidence="3 4">
    <name type="scientific">Psophocarpus tetragonolobus</name>
    <name type="common">Winged bean</name>
    <name type="synonym">Dolichos tetragonolobus</name>
    <dbReference type="NCBI Taxonomy" id="3891"/>
    <lineage>
        <taxon>Eukaryota</taxon>
        <taxon>Viridiplantae</taxon>
        <taxon>Streptophyta</taxon>
        <taxon>Embryophyta</taxon>
        <taxon>Tracheophyta</taxon>
        <taxon>Spermatophyta</taxon>
        <taxon>Magnoliopsida</taxon>
        <taxon>eudicotyledons</taxon>
        <taxon>Gunneridae</taxon>
        <taxon>Pentapetalae</taxon>
        <taxon>rosids</taxon>
        <taxon>fabids</taxon>
        <taxon>Fabales</taxon>
        <taxon>Fabaceae</taxon>
        <taxon>Papilionoideae</taxon>
        <taxon>50 kb inversion clade</taxon>
        <taxon>NPAAA clade</taxon>
        <taxon>indigoferoid/millettioid clade</taxon>
        <taxon>Phaseoleae</taxon>
        <taxon>Psophocarpus</taxon>
    </lineage>
</organism>
<dbReference type="EMBL" id="JAYMYS010000004">
    <property type="protein sequence ID" value="KAK7395764.1"/>
    <property type="molecule type" value="Genomic_DNA"/>
</dbReference>
<evidence type="ECO:0000259" key="2">
    <source>
        <dbReference type="PROSITE" id="PS50115"/>
    </source>
</evidence>
<dbReference type="SMART" id="SM00105">
    <property type="entry name" value="ArfGap"/>
    <property type="match status" value="1"/>
</dbReference>
<evidence type="ECO:0000313" key="3">
    <source>
        <dbReference type="EMBL" id="KAK7395764.1"/>
    </source>
</evidence>
<keyword evidence="4" id="KW-1185">Reference proteome</keyword>